<dbReference type="Proteomes" id="UP000325933">
    <property type="component" value="Unassembled WGS sequence"/>
</dbReference>
<name>A0A5J5I5V0_9SPHN</name>
<gene>
    <name evidence="2" type="ORF">F4U95_09260</name>
    <name evidence="1" type="ORF">F4U96_09310</name>
</gene>
<evidence type="ECO:0000313" key="4">
    <source>
        <dbReference type="Proteomes" id="UP000326364"/>
    </source>
</evidence>
<organism evidence="2 3">
    <name type="scientific">Sphingobium limneticum</name>
    <dbReference type="NCBI Taxonomy" id="1007511"/>
    <lineage>
        <taxon>Bacteria</taxon>
        <taxon>Pseudomonadati</taxon>
        <taxon>Pseudomonadota</taxon>
        <taxon>Alphaproteobacteria</taxon>
        <taxon>Sphingomonadales</taxon>
        <taxon>Sphingomonadaceae</taxon>
        <taxon>Sphingobium</taxon>
    </lineage>
</organism>
<evidence type="ECO:0000313" key="3">
    <source>
        <dbReference type="Proteomes" id="UP000325933"/>
    </source>
</evidence>
<dbReference type="Proteomes" id="UP000326364">
    <property type="component" value="Unassembled WGS sequence"/>
</dbReference>
<evidence type="ECO:0000313" key="2">
    <source>
        <dbReference type="EMBL" id="KAA9030935.1"/>
    </source>
</evidence>
<accession>A0A5J5I5V0</accession>
<reference evidence="3 4" key="1">
    <citation type="submission" date="2019-09" db="EMBL/GenBank/DDBJ databases">
        <authorList>
            <person name="Feng G."/>
        </authorList>
    </citation>
    <scope>NUCLEOTIDE SEQUENCE [LARGE SCALE GENOMIC DNA]</scope>
    <source>
        <strain evidence="2 3">KACC 19283</strain>
        <strain evidence="1 4">KACC 19284</strain>
    </source>
</reference>
<dbReference type="EMBL" id="VYQA01000005">
    <property type="protein sequence ID" value="KAA9030935.1"/>
    <property type="molecule type" value="Genomic_DNA"/>
</dbReference>
<protein>
    <submittedName>
        <fullName evidence="2">Uncharacterized protein</fullName>
    </submittedName>
</protein>
<proteinExistence type="predicted"/>
<keyword evidence="4" id="KW-1185">Reference proteome</keyword>
<dbReference type="EMBL" id="VYQB01000005">
    <property type="protein sequence ID" value="KAA9018299.1"/>
    <property type="molecule type" value="Genomic_DNA"/>
</dbReference>
<comment type="caution">
    <text evidence="2">The sequence shown here is derived from an EMBL/GenBank/DDBJ whole genome shotgun (WGS) entry which is preliminary data.</text>
</comment>
<evidence type="ECO:0000313" key="1">
    <source>
        <dbReference type="EMBL" id="KAA9018299.1"/>
    </source>
</evidence>
<dbReference type="AlphaFoldDB" id="A0A5J5I5V0"/>
<sequence length="122" mass="13703">MAEDAPSLTFHIADDDYELNENEISAVFAFNPDASTLLTISSSNVWQQLGIATLQIMQPKSLVIGADELNAWDIADLGMSAFKGWRSDDFATEVSQFSVQRIPNDKYLQVNLLIYWRSKRAT</sequence>